<dbReference type="AlphaFoldDB" id="A0A1Y1CFS8"/>
<evidence type="ECO:0000313" key="3">
    <source>
        <dbReference type="Proteomes" id="UP000218267"/>
    </source>
</evidence>
<sequence length="60" mass="6922">MQNVAKEIVNKRVTVSRDGIGGKYPPDYPKPLKGLKKTTKRQMKEEVPFRGFRGKYLWGV</sequence>
<gene>
    <name evidence="2" type="ORF">ALGA_0751</name>
</gene>
<evidence type="ECO:0000313" key="2">
    <source>
        <dbReference type="EMBL" id="BAX79140.1"/>
    </source>
</evidence>
<protein>
    <submittedName>
        <fullName evidence="2">Uncharacterized protein</fullName>
    </submittedName>
</protein>
<reference evidence="2 3" key="1">
    <citation type="journal article" date="2018" name="Mar. Genomics">
        <title>Complete genome sequence of Marinifilaceae bacterium strain SPP2, isolated from the Antarctic marine sediment.</title>
        <authorList>
            <person name="Watanabe M."/>
            <person name="Kojima H."/>
            <person name="Fukui M."/>
        </authorList>
    </citation>
    <scope>NUCLEOTIDE SEQUENCE [LARGE SCALE GENOMIC DNA]</scope>
    <source>
        <strain evidence="2 3">SPP2</strain>
    </source>
</reference>
<reference evidence="3" key="2">
    <citation type="journal article" date="2020" name="Antonie Van Leeuwenhoek">
        <title>Labilibaculum antarcticum sp. nov., a novel facultative anaerobic, psychrotorelant bacterium isolated from marine sediment of Antarctica.</title>
        <authorList>
            <person name="Watanabe M."/>
            <person name="Kojima H."/>
            <person name="Fukui M."/>
        </authorList>
    </citation>
    <scope>NUCLEOTIDE SEQUENCE [LARGE SCALE GENOMIC DNA]</scope>
    <source>
        <strain evidence="3">SPP2</strain>
    </source>
</reference>
<evidence type="ECO:0000256" key="1">
    <source>
        <dbReference type="SAM" id="MobiDB-lite"/>
    </source>
</evidence>
<dbReference type="Proteomes" id="UP000218267">
    <property type="component" value="Chromosome"/>
</dbReference>
<accession>A0A1Y1CFS8</accession>
<dbReference type="EMBL" id="AP018042">
    <property type="protein sequence ID" value="BAX79140.1"/>
    <property type="molecule type" value="Genomic_DNA"/>
</dbReference>
<dbReference type="KEGG" id="mbas:ALGA_0751"/>
<name>A0A1Y1CFS8_9BACT</name>
<organism evidence="2 3">
    <name type="scientific">Labilibaculum antarcticum</name>
    <dbReference type="NCBI Taxonomy" id="1717717"/>
    <lineage>
        <taxon>Bacteria</taxon>
        <taxon>Pseudomonadati</taxon>
        <taxon>Bacteroidota</taxon>
        <taxon>Bacteroidia</taxon>
        <taxon>Marinilabiliales</taxon>
        <taxon>Marinifilaceae</taxon>
        <taxon>Labilibaculum</taxon>
    </lineage>
</organism>
<proteinExistence type="predicted"/>
<feature type="region of interest" description="Disordered" evidence="1">
    <location>
        <begin position="20"/>
        <end position="41"/>
    </location>
</feature>
<keyword evidence="3" id="KW-1185">Reference proteome</keyword>